<feature type="transmembrane region" description="Helical" evidence="8">
    <location>
        <begin position="187"/>
        <end position="208"/>
    </location>
</feature>
<keyword evidence="5 8" id="KW-0812">Transmembrane</keyword>
<dbReference type="AlphaFoldDB" id="A0A1G5LEU8"/>
<dbReference type="GO" id="GO:0009847">
    <property type="term" value="P:spore germination"/>
    <property type="evidence" value="ECO:0007669"/>
    <property type="project" value="InterPro"/>
</dbReference>
<evidence type="ECO:0000256" key="1">
    <source>
        <dbReference type="ARBA" id="ARBA00004141"/>
    </source>
</evidence>
<evidence type="ECO:0000256" key="2">
    <source>
        <dbReference type="ARBA" id="ARBA00007998"/>
    </source>
</evidence>
<feature type="transmembrane region" description="Helical" evidence="8">
    <location>
        <begin position="38"/>
        <end position="57"/>
    </location>
</feature>
<comment type="similarity">
    <text evidence="2">Belongs to the amino acid-polyamine-organocation (APC) superfamily. Spore germination protein (SGP) (TC 2.A.3.9) family.</text>
</comment>
<evidence type="ECO:0000256" key="5">
    <source>
        <dbReference type="ARBA" id="ARBA00022692"/>
    </source>
</evidence>
<feature type="transmembrane region" description="Helical" evidence="8">
    <location>
        <begin position="12"/>
        <end position="32"/>
    </location>
</feature>
<feature type="transmembrane region" description="Helical" evidence="8">
    <location>
        <begin position="147"/>
        <end position="167"/>
    </location>
</feature>
<dbReference type="STRING" id="582692.SAMN05720606_12416"/>
<feature type="transmembrane region" description="Helical" evidence="8">
    <location>
        <begin position="275"/>
        <end position="295"/>
    </location>
</feature>
<comment type="subcellular location">
    <subcellularLocation>
        <location evidence="1">Membrane</location>
        <topology evidence="1">Multi-pass membrane protein</topology>
    </subcellularLocation>
</comment>
<evidence type="ECO:0000256" key="7">
    <source>
        <dbReference type="ARBA" id="ARBA00023136"/>
    </source>
</evidence>
<keyword evidence="10" id="KW-1185">Reference proteome</keyword>
<keyword evidence="7 8" id="KW-0472">Membrane</keyword>
<feature type="transmembrane region" description="Helical" evidence="8">
    <location>
        <begin position="78"/>
        <end position="97"/>
    </location>
</feature>
<dbReference type="NCBIfam" id="TIGR00912">
    <property type="entry name" value="2A0309"/>
    <property type="match status" value="1"/>
</dbReference>
<evidence type="ECO:0000256" key="4">
    <source>
        <dbReference type="ARBA" id="ARBA00022544"/>
    </source>
</evidence>
<feature type="transmembrane region" description="Helical" evidence="8">
    <location>
        <begin position="220"/>
        <end position="242"/>
    </location>
</feature>
<dbReference type="EMBL" id="FMVM01000024">
    <property type="protein sequence ID" value="SCZ10780.1"/>
    <property type="molecule type" value="Genomic_DNA"/>
</dbReference>
<sequence length="374" mass="41897">MLIKERLTVRQFAVLAFMGMIGDMMLIYPTLLTYSGRQDAWICSIVSQGIGMSILWLSYKLHQAYPGLTLIEICSKALGKWIGAILAAAYLFYFLMGSAICIREVGDFMTTQVYLHTPIRAIILLFVIALGWSVLKGLGTFGKMAEILAPFVMISLIILMLCLLPKMEVSNIQPFFDTPLFSFISGSVRGATASYGELIIITMIYPYITHGVHKRRELLLAALLAGIMLTLILLTSLLVLGAELTEHNIYVSYILAQKINIGGFVQRIEAISSTAWLVSTYFKTSLYTFGFILGLAQLCRLKSYQPLILPTMLLLFGMAIVISPDVLFYTLGIMYAWFNWDFTVSIVIPAFLLLIHLMKNRFKQRNNAGTLSQK</sequence>
<dbReference type="Proteomes" id="UP000198538">
    <property type="component" value="Unassembled WGS sequence"/>
</dbReference>
<feature type="transmembrane region" description="Helical" evidence="8">
    <location>
        <begin position="337"/>
        <end position="357"/>
    </location>
</feature>
<evidence type="ECO:0000256" key="8">
    <source>
        <dbReference type="SAM" id="Phobius"/>
    </source>
</evidence>
<evidence type="ECO:0000313" key="10">
    <source>
        <dbReference type="Proteomes" id="UP000198538"/>
    </source>
</evidence>
<accession>A0A1G5LEU8</accession>
<keyword evidence="3" id="KW-0813">Transport</keyword>
<proteinExistence type="inferred from homology"/>
<dbReference type="RefSeq" id="WP_090924534.1">
    <property type="nucleotide sequence ID" value="NZ_FMVM01000024.1"/>
</dbReference>
<keyword evidence="4" id="KW-0309">Germination</keyword>
<gene>
    <name evidence="9" type="ORF">SAMN05720606_12416</name>
</gene>
<evidence type="ECO:0000256" key="3">
    <source>
        <dbReference type="ARBA" id="ARBA00022448"/>
    </source>
</evidence>
<feature type="transmembrane region" description="Helical" evidence="8">
    <location>
        <begin position="117"/>
        <end position="135"/>
    </location>
</feature>
<organism evidence="9 10">
    <name type="scientific">Paenibacillus polysaccharolyticus</name>
    <dbReference type="NCBI Taxonomy" id="582692"/>
    <lineage>
        <taxon>Bacteria</taxon>
        <taxon>Bacillati</taxon>
        <taxon>Bacillota</taxon>
        <taxon>Bacilli</taxon>
        <taxon>Bacillales</taxon>
        <taxon>Paenibacillaceae</taxon>
        <taxon>Paenibacillus</taxon>
    </lineage>
</organism>
<feature type="transmembrane region" description="Helical" evidence="8">
    <location>
        <begin position="307"/>
        <end position="331"/>
    </location>
</feature>
<protein>
    <submittedName>
        <fullName evidence="9">Spore germination protein KB</fullName>
    </submittedName>
</protein>
<reference evidence="10" key="1">
    <citation type="submission" date="2016-10" db="EMBL/GenBank/DDBJ databases">
        <authorList>
            <person name="Varghese N."/>
            <person name="Submissions S."/>
        </authorList>
    </citation>
    <scope>NUCLEOTIDE SEQUENCE [LARGE SCALE GENOMIC DNA]</scope>
    <source>
        <strain evidence="10">BL9</strain>
    </source>
</reference>
<evidence type="ECO:0000313" key="9">
    <source>
        <dbReference type="EMBL" id="SCZ10780.1"/>
    </source>
</evidence>
<evidence type="ECO:0000256" key="6">
    <source>
        <dbReference type="ARBA" id="ARBA00022989"/>
    </source>
</evidence>
<dbReference type="PANTHER" id="PTHR34975:SF2">
    <property type="entry name" value="SPORE GERMINATION PROTEIN A2"/>
    <property type="match status" value="1"/>
</dbReference>
<keyword evidence="6 8" id="KW-1133">Transmembrane helix</keyword>
<dbReference type="Pfam" id="PF03845">
    <property type="entry name" value="Spore_permease"/>
    <property type="match status" value="1"/>
</dbReference>
<name>A0A1G5LEU8_9BACL</name>
<dbReference type="InterPro" id="IPR004761">
    <property type="entry name" value="Spore_GerAB"/>
</dbReference>
<dbReference type="PANTHER" id="PTHR34975">
    <property type="entry name" value="SPORE GERMINATION PROTEIN A2"/>
    <property type="match status" value="1"/>
</dbReference>
<dbReference type="GO" id="GO:0016020">
    <property type="term" value="C:membrane"/>
    <property type="evidence" value="ECO:0007669"/>
    <property type="project" value="UniProtKB-SubCell"/>
</dbReference>